<protein>
    <recommendedName>
        <fullName evidence="1">protein-tyrosine-phosphatase</fullName>
        <ecNumber evidence="1">3.1.3.48</ecNumber>
    </recommendedName>
</protein>
<name>A0A8C5FMX2_GADMO</name>
<keyword evidence="2" id="KW-0904">Protein phosphatase</keyword>
<dbReference type="SMART" id="SM00404">
    <property type="entry name" value="PTPc_motif"/>
    <property type="match status" value="2"/>
</dbReference>
<feature type="domain" description="Tyrosine-protein phosphatase" evidence="3">
    <location>
        <begin position="35"/>
        <end position="299"/>
    </location>
</feature>
<dbReference type="PROSITE" id="PS00383">
    <property type="entry name" value="TYR_PHOSPHATASE_1"/>
    <property type="match status" value="2"/>
</dbReference>
<dbReference type="InterPro" id="IPR029021">
    <property type="entry name" value="Prot-tyrosine_phosphatase-like"/>
</dbReference>
<evidence type="ECO:0000256" key="2">
    <source>
        <dbReference type="ARBA" id="ARBA00022912"/>
    </source>
</evidence>
<dbReference type="GO" id="GO:0004725">
    <property type="term" value="F:protein tyrosine phosphatase activity"/>
    <property type="evidence" value="ECO:0007669"/>
    <property type="project" value="UniProtKB-EC"/>
</dbReference>
<dbReference type="Pfam" id="PF00102">
    <property type="entry name" value="Y_phosphatase"/>
    <property type="match status" value="2"/>
</dbReference>
<sequence>MNRFKNHRKALVTSVDKKIPNGFLDEQGMFTVVLLPRSPSPSRRYFPIPLDSLEEEYRVRSADDGKLFREEFNVGLRGFACEHAHTRTRTHTRTHARIDSYIPGFKEKNKFIAAQGPKFETVADFWRMVWEQKVSTIVMLTNLKERKEDKCYQYWPDQGCWMYGNIRVAMEDFTVLVDYTIRKFCVQFVSNTQTPRLVTQLHFTSWPDFGVPFSPIGMLKFLKKVKTVNPSYAGPVVVHCSAGVGRTGTFIVIDGMIDMMHGEQMVDVFGSVSRIREQRCQLIQTDMQYSFIYQALLEYYLYGDTELDVCSLEGHLHRLHNTRAPNDRLGLEEEFRKLTNVRIMKENMRTGNLPANMKKNRVLQIIPYDFNRVILPVKRGQEFTDYINASFIDGYRQKDYFIATQGPLSHTVEDFWRMMWDWSCHSIVMLTELKEREQDKCFQYWPSEGSVTFGDYTLELRADTLCDTFTLKDMVLTYRLEKHARHVRHFHFHGWPEIGIPAEGRGMIDLVASVQRQQQQSGNHPIIVHCSAGAGRTGTFIALSNILERVKAEGLLDVFQTVKSLRMQRPHMVQTMEQYDFCYKVVQDFVEIFSDYANFK</sequence>
<proteinExistence type="predicted"/>
<dbReference type="SUPFAM" id="SSF52799">
    <property type="entry name" value="(Phosphotyrosine protein) phosphatases II"/>
    <property type="match status" value="2"/>
</dbReference>
<dbReference type="PANTHER" id="PTHR19134:SF451">
    <property type="entry name" value="RECEPTOR-TYPE TYROSINE-PROTEIN PHOSPHATASE"/>
    <property type="match status" value="1"/>
</dbReference>
<reference evidence="5" key="1">
    <citation type="submission" date="2025-08" db="UniProtKB">
        <authorList>
            <consortium name="Ensembl"/>
        </authorList>
    </citation>
    <scope>IDENTIFICATION</scope>
</reference>
<keyword evidence="2" id="KW-0378">Hydrolase</keyword>
<evidence type="ECO:0000256" key="1">
    <source>
        <dbReference type="ARBA" id="ARBA00013064"/>
    </source>
</evidence>
<dbReference type="InterPro" id="IPR000387">
    <property type="entry name" value="Tyr_Pase_dom"/>
</dbReference>
<dbReference type="InterPro" id="IPR050348">
    <property type="entry name" value="Protein-Tyr_Phosphatase"/>
</dbReference>
<dbReference type="PRINTS" id="PR00700">
    <property type="entry name" value="PRTYPHPHTASE"/>
</dbReference>
<feature type="domain" description="Tyrosine specific protein phosphatases" evidence="4">
    <location>
        <begin position="219"/>
        <end position="290"/>
    </location>
</feature>
<feature type="domain" description="Tyrosine-protein phosphatase" evidence="3">
    <location>
        <begin position="331"/>
        <end position="589"/>
    </location>
</feature>
<accession>A0A8C5FMX2</accession>
<dbReference type="PANTHER" id="PTHR19134">
    <property type="entry name" value="RECEPTOR-TYPE TYROSINE-PROTEIN PHOSPHATASE"/>
    <property type="match status" value="1"/>
</dbReference>
<organism evidence="5 6">
    <name type="scientific">Gadus morhua</name>
    <name type="common">Atlantic cod</name>
    <dbReference type="NCBI Taxonomy" id="8049"/>
    <lineage>
        <taxon>Eukaryota</taxon>
        <taxon>Metazoa</taxon>
        <taxon>Chordata</taxon>
        <taxon>Craniata</taxon>
        <taxon>Vertebrata</taxon>
        <taxon>Euteleostomi</taxon>
        <taxon>Actinopterygii</taxon>
        <taxon>Neopterygii</taxon>
        <taxon>Teleostei</taxon>
        <taxon>Neoteleostei</taxon>
        <taxon>Acanthomorphata</taxon>
        <taxon>Zeiogadaria</taxon>
        <taxon>Gadariae</taxon>
        <taxon>Gadiformes</taxon>
        <taxon>Gadoidei</taxon>
        <taxon>Gadidae</taxon>
        <taxon>Gadus</taxon>
    </lineage>
</organism>
<evidence type="ECO:0000259" key="4">
    <source>
        <dbReference type="PROSITE" id="PS50056"/>
    </source>
</evidence>
<dbReference type="InterPro" id="IPR003595">
    <property type="entry name" value="Tyr_Pase_cat"/>
</dbReference>
<keyword evidence="6" id="KW-1185">Reference proteome</keyword>
<reference evidence="5" key="2">
    <citation type="submission" date="2025-09" db="UniProtKB">
        <authorList>
            <consortium name="Ensembl"/>
        </authorList>
    </citation>
    <scope>IDENTIFICATION</scope>
</reference>
<dbReference type="Gene3D" id="3.90.190.10">
    <property type="entry name" value="Protein tyrosine phosphatase superfamily"/>
    <property type="match status" value="2"/>
</dbReference>
<dbReference type="InterPro" id="IPR016130">
    <property type="entry name" value="Tyr_Pase_AS"/>
</dbReference>
<dbReference type="InterPro" id="IPR000242">
    <property type="entry name" value="PTP_cat"/>
</dbReference>
<dbReference type="PROSITE" id="PS50055">
    <property type="entry name" value="TYR_PHOSPHATASE_PTP"/>
    <property type="match status" value="2"/>
</dbReference>
<evidence type="ECO:0000313" key="6">
    <source>
        <dbReference type="Proteomes" id="UP000694546"/>
    </source>
</evidence>
<dbReference type="Ensembl" id="ENSGMOT00000024538.1">
    <property type="protein sequence ID" value="ENSGMOP00000048356.1"/>
    <property type="gene ID" value="ENSGMOG00000016693.2"/>
</dbReference>
<evidence type="ECO:0000259" key="3">
    <source>
        <dbReference type="PROSITE" id="PS50055"/>
    </source>
</evidence>
<evidence type="ECO:0000313" key="5">
    <source>
        <dbReference type="Ensembl" id="ENSGMOP00000048356.1"/>
    </source>
</evidence>
<dbReference type="GeneTree" id="ENSGT00940000156570"/>
<dbReference type="Proteomes" id="UP000694546">
    <property type="component" value="Chromosome 15"/>
</dbReference>
<feature type="domain" description="Tyrosine specific protein phosphatases" evidence="4">
    <location>
        <begin position="505"/>
        <end position="580"/>
    </location>
</feature>
<dbReference type="SMART" id="SM00194">
    <property type="entry name" value="PTPc"/>
    <property type="match status" value="2"/>
</dbReference>
<dbReference type="EC" id="3.1.3.48" evidence="1"/>
<dbReference type="AlphaFoldDB" id="A0A8C5FMX2"/>
<dbReference type="PROSITE" id="PS50056">
    <property type="entry name" value="TYR_PHOSPHATASE_2"/>
    <property type="match status" value="2"/>
</dbReference>